<dbReference type="EMBL" id="JAPDGR010001018">
    <property type="protein sequence ID" value="KAJ2985971.1"/>
    <property type="molecule type" value="Genomic_DNA"/>
</dbReference>
<proteinExistence type="predicted"/>
<accession>A0ACC1P2L6</accession>
<gene>
    <name evidence="1" type="ORF">NUW58_g5254</name>
</gene>
<reference evidence="1" key="1">
    <citation type="submission" date="2022-10" db="EMBL/GenBank/DDBJ databases">
        <title>Genome Sequence of Xylaria curta.</title>
        <authorList>
            <person name="Buettner E."/>
        </authorList>
    </citation>
    <scope>NUCLEOTIDE SEQUENCE</scope>
    <source>
        <strain evidence="1">Babe10</strain>
    </source>
</reference>
<dbReference type="Proteomes" id="UP001143856">
    <property type="component" value="Unassembled WGS sequence"/>
</dbReference>
<keyword evidence="2" id="KW-1185">Reference proteome</keyword>
<protein>
    <submittedName>
        <fullName evidence="1">Uncharacterized protein</fullName>
    </submittedName>
</protein>
<organism evidence="1 2">
    <name type="scientific">Xylaria curta</name>
    <dbReference type="NCBI Taxonomy" id="42375"/>
    <lineage>
        <taxon>Eukaryota</taxon>
        <taxon>Fungi</taxon>
        <taxon>Dikarya</taxon>
        <taxon>Ascomycota</taxon>
        <taxon>Pezizomycotina</taxon>
        <taxon>Sordariomycetes</taxon>
        <taxon>Xylariomycetidae</taxon>
        <taxon>Xylariales</taxon>
        <taxon>Xylariaceae</taxon>
        <taxon>Xylaria</taxon>
    </lineage>
</organism>
<evidence type="ECO:0000313" key="1">
    <source>
        <dbReference type="EMBL" id="KAJ2985971.1"/>
    </source>
</evidence>
<sequence>MGEVLKTEYAAQAANYDQYWTLGSPLVRLDTELFLSALGQASGAVILDLAGGSGIKARYALDAGAAAVDIVDISQEMMREGQKTEEILKRDVIRWFEADISKPLDHLPLHPQYDIVMAHWPLDHADSYRLLFI</sequence>
<comment type="caution">
    <text evidence="1">The sequence shown here is derived from an EMBL/GenBank/DDBJ whole genome shotgun (WGS) entry which is preliminary data.</text>
</comment>
<name>A0ACC1P2L6_9PEZI</name>
<evidence type="ECO:0000313" key="2">
    <source>
        <dbReference type="Proteomes" id="UP001143856"/>
    </source>
</evidence>